<dbReference type="InterPro" id="IPR039537">
    <property type="entry name" value="Retrotran_Ty1/copia-like"/>
</dbReference>
<dbReference type="EMBL" id="CAKOGL010000064">
    <property type="protein sequence ID" value="CAH2109228.1"/>
    <property type="molecule type" value="Genomic_DNA"/>
</dbReference>
<sequence length="204" mass="23616">MRNLFSVLATQDRLTNCVFMSEREYCSLKVDGMLVLTGRRAKNGGLYKLNVETIINSTPALNVLSADNTLQLYHERLAHQNKKHVKGVIERELGIKVRLDSELCTGCIYGKTHRQKFGTRERAKQPAEIIHADVCGPFPSSFNKFRFFVLFKDDFSKYRHVYFMRQKSEVHLKLRQMLQECKVAGLSVKEFLSDMMEVNLIMTM</sequence>
<dbReference type="GO" id="GO:0006310">
    <property type="term" value="P:DNA recombination"/>
    <property type="evidence" value="ECO:0007669"/>
    <property type="project" value="UniProtKB-KW"/>
</dbReference>
<dbReference type="InterPro" id="IPR012337">
    <property type="entry name" value="RNaseH-like_sf"/>
</dbReference>
<keyword evidence="5" id="KW-0460">Magnesium</keyword>
<evidence type="ECO:0000256" key="7">
    <source>
        <dbReference type="ARBA" id="ARBA00022918"/>
    </source>
</evidence>
<evidence type="ECO:0000256" key="9">
    <source>
        <dbReference type="ARBA" id="ARBA00023172"/>
    </source>
</evidence>
<comment type="caution">
    <text evidence="11">The sequence shown here is derived from an EMBL/GenBank/DDBJ whole genome shotgun (WGS) entry which is preliminary data.</text>
</comment>
<dbReference type="PANTHER" id="PTHR42648">
    <property type="entry name" value="TRANSPOSASE, PUTATIVE-RELATED"/>
    <property type="match status" value="1"/>
</dbReference>
<evidence type="ECO:0000256" key="1">
    <source>
        <dbReference type="ARBA" id="ARBA00022722"/>
    </source>
</evidence>
<dbReference type="AlphaFoldDB" id="A0AAU9VD27"/>
<evidence type="ECO:0000256" key="4">
    <source>
        <dbReference type="ARBA" id="ARBA00022801"/>
    </source>
</evidence>
<dbReference type="GO" id="GO:0003887">
    <property type="term" value="F:DNA-directed DNA polymerase activity"/>
    <property type="evidence" value="ECO:0007669"/>
    <property type="project" value="UniProtKB-KW"/>
</dbReference>
<evidence type="ECO:0000259" key="10">
    <source>
        <dbReference type="Pfam" id="PF13976"/>
    </source>
</evidence>
<name>A0AAU9VD27_EUPED</name>
<evidence type="ECO:0000313" key="11">
    <source>
        <dbReference type="EMBL" id="CAH2109228.1"/>
    </source>
</evidence>
<keyword evidence="9" id="KW-0233">DNA recombination</keyword>
<organism evidence="11 12">
    <name type="scientific">Euphydryas editha</name>
    <name type="common">Edith's checkerspot</name>
    <dbReference type="NCBI Taxonomy" id="104508"/>
    <lineage>
        <taxon>Eukaryota</taxon>
        <taxon>Metazoa</taxon>
        <taxon>Ecdysozoa</taxon>
        <taxon>Arthropoda</taxon>
        <taxon>Hexapoda</taxon>
        <taxon>Insecta</taxon>
        <taxon>Pterygota</taxon>
        <taxon>Neoptera</taxon>
        <taxon>Endopterygota</taxon>
        <taxon>Lepidoptera</taxon>
        <taxon>Glossata</taxon>
        <taxon>Ditrysia</taxon>
        <taxon>Papilionoidea</taxon>
        <taxon>Nymphalidae</taxon>
        <taxon>Nymphalinae</taxon>
        <taxon>Euphydryas</taxon>
    </lineage>
</organism>
<keyword evidence="7" id="KW-0695">RNA-directed DNA polymerase</keyword>
<keyword evidence="2" id="KW-0479">Metal-binding</keyword>
<keyword evidence="1" id="KW-0540">Nuclease</keyword>
<keyword evidence="12" id="KW-1185">Reference proteome</keyword>
<dbReference type="GO" id="GO:0004519">
    <property type="term" value="F:endonuclease activity"/>
    <property type="evidence" value="ECO:0007669"/>
    <property type="project" value="UniProtKB-KW"/>
</dbReference>
<reference evidence="11" key="1">
    <citation type="submission" date="2022-03" db="EMBL/GenBank/DDBJ databases">
        <authorList>
            <person name="Tunstrom K."/>
        </authorList>
    </citation>
    <scope>NUCLEOTIDE SEQUENCE</scope>
</reference>
<evidence type="ECO:0000313" key="12">
    <source>
        <dbReference type="Proteomes" id="UP001153954"/>
    </source>
</evidence>
<dbReference type="GO" id="GO:0016787">
    <property type="term" value="F:hydrolase activity"/>
    <property type="evidence" value="ECO:0007669"/>
    <property type="project" value="UniProtKB-KW"/>
</dbReference>
<gene>
    <name evidence="11" type="ORF">EEDITHA_LOCUS23087</name>
</gene>
<accession>A0AAU9VD27</accession>
<dbReference type="PANTHER" id="PTHR42648:SF11">
    <property type="entry name" value="TRANSPOSON TY4-P GAG-POL POLYPROTEIN"/>
    <property type="match status" value="1"/>
</dbReference>
<evidence type="ECO:0000256" key="5">
    <source>
        <dbReference type="ARBA" id="ARBA00022842"/>
    </source>
</evidence>
<keyword evidence="6" id="KW-0229">DNA integration</keyword>
<dbReference type="InterPro" id="IPR036397">
    <property type="entry name" value="RNaseH_sf"/>
</dbReference>
<dbReference type="GO" id="GO:0015074">
    <property type="term" value="P:DNA integration"/>
    <property type="evidence" value="ECO:0007669"/>
    <property type="project" value="UniProtKB-KW"/>
</dbReference>
<evidence type="ECO:0000256" key="2">
    <source>
        <dbReference type="ARBA" id="ARBA00022723"/>
    </source>
</evidence>
<dbReference type="GO" id="GO:0003964">
    <property type="term" value="F:RNA-directed DNA polymerase activity"/>
    <property type="evidence" value="ECO:0007669"/>
    <property type="project" value="UniProtKB-KW"/>
</dbReference>
<protein>
    <recommendedName>
        <fullName evidence="10">GAG-pre-integrase domain-containing protein</fullName>
    </recommendedName>
</protein>
<keyword evidence="8" id="KW-0239">DNA-directed DNA polymerase</keyword>
<dbReference type="SUPFAM" id="SSF53098">
    <property type="entry name" value="Ribonuclease H-like"/>
    <property type="match status" value="1"/>
</dbReference>
<dbReference type="Pfam" id="PF13976">
    <property type="entry name" value="gag_pre-integrs"/>
    <property type="match status" value="1"/>
</dbReference>
<dbReference type="Proteomes" id="UP001153954">
    <property type="component" value="Unassembled WGS sequence"/>
</dbReference>
<keyword evidence="8" id="KW-0808">Transferase</keyword>
<dbReference type="InterPro" id="IPR025724">
    <property type="entry name" value="GAG-pre-integrase_dom"/>
</dbReference>
<dbReference type="GO" id="GO:0046872">
    <property type="term" value="F:metal ion binding"/>
    <property type="evidence" value="ECO:0007669"/>
    <property type="project" value="UniProtKB-KW"/>
</dbReference>
<evidence type="ECO:0000256" key="6">
    <source>
        <dbReference type="ARBA" id="ARBA00022908"/>
    </source>
</evidence>
<keyword evidence="4" id="KW-0378">Hydrolase</keyword>
<feature type="domain" description="GAG-pre-integrase" evidence="10">
    <location>
        <begin position="45"/>
        <end position="111"/>
    </location>
</feature>
<dbReference type="GO" id="GO:0003676">
    <property type="term" value="F:nucleic acid binding"/>
    <property type="evidence" value="ECO:0007669"/>
    <property type="project" value="InterPro"/>
</dbReference>
<dbReference type="Gene3D" id="3.30.420.10">
    <property type="entry name" value="Ribonuclease H-like superfamily/Ribonuclease H"/>
    <property type="match status" value="1"/>
</dbReference>
<evidence type="ECO:0000256" key="3">
    <source>
        <dbReference type="ARBA" id="ARBA00022759"/>
    </source>
</evidence>
<keyword evidence="3" id="KW-0255">Endonuclease</keyword>
<keyword evidence="8" id="KW-0548">Nucleotidyltransferase</keyword>
<proteinExistence type="predicted"/>
<evidence type="ECO:0000256" key="8">
    <source>
        <dbReference type="ARBA" id="ARBA00022932"/>
    </source>
</evidence>